<organism evidence="3 4">
    <name type="scientific">Macrophomina phaseolina</name>
    <dbReference type="NCBI Taxonomy" id="35725"/>
    <lineage>
        <taxon>Eukaryota</taxon>
        <taxon>Fungi</taxon>
        <taxon>Dikarya</taxon>
        <taxon>Ascomycota</taxon>
        <taxon>Pezizomycotina</taxon>
        <taxon>Dothideomycetes</taxon>
        <taxon>Dothideomycetes incertae sedis</taxon>
        <taxon>Botryosphaeriales</taxon>
        <taxon>Botryosphaeriaceae</taxon>
        <taxon>Macrophomina</taxon>
    </lineage>
</organism>
<proteinExistence type="predicted"/>
<keyword evidence="2" id="KW-0812">Transmembrane</keyword>
<name>A0ABQ8GCF2_9PEZI</name>
<sequence>MAVVFRLSPSIIAPRREGQEIEKERGERPKKTMCGGATGARARLRLKGVRLSRSFFFFFFFFFAGSPEERQPGKRDFSLWEMTGRQGDRPGGKGAADPCDLRVRFESGGGDTVVVGELRKRADQLVAMITMTATTAVRRRRFLIFLLACAEGGSGLVVTVVGSALKVITALYACLCGF</sequence>
<keyword evidence="4" id="KW-1185">Reference proteome</keyword>
<dbReference type="Proteomes" id="UP000774617">
    <property type="component" value="Unassembled WGS sequence"/>
</dbReference>
<comment type="caution">
    <text evidence="3">The sequence shown here is derived from an EMBL/GenBank/DDBJ whole genome shotgun (WGS) entry which is preliminary data.</text>
</comment>
<evidence type="ECO:0000256" key="1">
    <source>
        <dbReference type="SAM" id="MobiDB-lite"/>
    </source>
</evidence>
<keyword evidence="2" id="KW-0472">Membrane</keyword>
<feature type="region of interest" description="Disordered" evidence="1">
    <location>
        <begin position="16"/>
        <end position="35"/>
    </location>
</feature>
<evidence type="ECO:0000313" key="3">
    <source>
        <dbReference type="EMBL" id="KAH7052004.1"/>
    </source>
</evidence>
<evidence type="ECO:0000256" key="2">
    <source>
        <dbReference type="SAM" id="Phobius"/>
    </source>
</evidence>
<dbReference type="EMBL" id="JAGTJR010000011">
    <property type="protein sequence ID" value="KAH7052004.1"/>
    <property type="molecule type" value="Genomic_DNA"/>
</dbReference>
<accession>A0ABQ8GCF2</accession>
<gene>
    <name evidence="3" type="ORF">B0J12DRAFT_60880</name>
</gene>
<protein>
    <submittedName>
        <fullName evidence="3">Uncharacterized protein</fullName>
    </submittedName>
</protein>
<keyword evidence="2" id="KW-1133">Transmembrane helix</keyword>
<reference evidence="3 4" key="1">
    <citation type="journal article" date="2021" name="Nat. Commun.">
        <title>Genetic determinants of endophytism in the Arabidopsis root mycobiome.</title>
        <authorList>
            <person name="Mesny F."/>
            <person name="Miyauchi S."/>
            <person name="Thiergart T."/>
            <person name="Pickel B."/>
            <person name="Atanasova L."/>
            <person name="Karlsson M."/>
            <person name="Huettel B."/>
            <person name="Barry K.W."/>
            <person name="Haridas S."/>
            <person name="Chen C."/>
            <person name="Bauer D."/>
            <person name="Andreopoulos W."/>
            <person name="Pangilinan J."/>
            <person name="LaButti K."/>
            <person name="Riley R."/>
            <person name="Lipzen A."/>
            <person name="Clum A."/>
            <person name="Drula E."/>
            <person name="Henrissat B."/>
            <person name="Kohler A."/>
            <person name="Grigoriev I.V."/>
            <person name="Martin F.M."/>
            <person name="Hacquard S."/>
        </authorList>
    </citation>
    <scope>NUCLEOTIDE SEQUENCE [LARGE SCALE GENOMIC DNA]</scope>
    <source>
        <strain evidence="3 4">MPI-SDFR-AT-0080</strain>
    </source>
</reference>
<feature type="transmembrane region" description="Helical" evidence="2">
    <location>
        <begin position="142"/>
        <end position="165"/>
    </location>
</feature>
<evidence type="ECO:0000313" key="4">
    <source>
        <dbReference type="Proteomes" id="UP000774617"/>
    </source>
</evidence>
<feature type="compositionally biased region" description="Basic and acidic residues" evidence="1">
    <location>
        <begin position="16"/>
        <end position="30"/>
    </location>
</feature>